<accession>A0A9P0VZC5</accession>
<dbReference type="PANTHER" id="PTHR13452">
    <property type="entry name" value="THUMP DOMAIN CONTAINING PROTEIN 1-RELATED"/>
    <property type="match status" value="1"/>
</dbReference>
<dbReference type="SUPFAM" id="SSF143437">
    <property type="entry name" value="THUMP domain-like"/>
    <property type="match status" value="1"/>
</dbReference>
<organism evidence="4 5">
    <name type="scientific">[Candida] railenensis</name>
    <dbReference type="NCBI Taxonomy" id="45579"/>
    <lineage>
        <taxon>Eukaryota</taxon>
        <taxon>Fungi</taxon>
        <taxon>Dikarya</taxon>
        <taxon>Ascomycota</taxon>
        <taxon>Saccharomycotina</taxon>
        <taxon>Pichiomycetes</taxon>
        <taxon>Debaryomycetaceae</taxon>
        <taxon>Kurtzmaniella</taxon>
    </lineage>
</organism>
<comment type="caution">
    <text evidence="4">The sequence shown here is derived from an EMBL/GenBank/DDBJ whole genome shotgun (WGS) entry which is preliminary data.</text>
</comment>
<dbReference type="InterPro" id="IPR004114">
    <property type="entry name" value="THUMP_dom"/>
</dbReference>
<dbReference type="PANTHER" id="PTHR13452:SF10">
    <property type="entry name" value="THUMP DOMAIN-CONTAINING PROTEIN 1"/>
    <property type="match status" value="1"/>
</dbReference>
<dbReference type="Gene3D" id="3.30.2300.10">
    <property type="entry name" value="THUMP superfamily"/>
    <property type="match status" value="1"/>
</dbReference>
<gene>
    <name evidence="4" type="ORF">CLIB1423_12S03510</name>
</gene>
<dbReference type="InterPro" id="IPR040183">
    <property type="entry name" value="THUMPD1-like"/>
</dbReference>
<dbReference type="FunFam" id="3.30.2300.10:FF:000001">
    <property type="entry name" value="THUMP domain-containing protein 1"/>
    <property type="match status" value="1"/>
</dbReference>
<dbReference type="GO" id="GO:0006400">
    <property type="term" value="P:tRNA modification"/>
    <property type="evidence" value="ECO:0007669"/>
    <property type="project" value="InterPro"/>
</dbReference>
<protein>
    <submittedName>
        <fullName evidence="4">tRNA acetyltransferase Tan1p</fullName>
    </submittedName>
</protein>
<name>A0A9P0VZC5_9ASCO</name>
<dbReference type="SMART" id="SM00981">
    <property type="entry name" value="THUMP"/>
    <property type="match status" value="1"/>
</dbReference>
<keyword evidence="5" id="KW-1185">Reference proteome</keyword>
<keyword evidence="1" id="KW-0694">RNA-binding</keyword>
<dbReference type="GO" id="GO:0003723">
    <property type="term" value="F:RNA binding"/>
    <property type="evidence" value="ECO:0007669"/>
    <property type="project" value="UniProtKB-UniRule"/>
</dbReference>
<evidence type="ECO:0000259" key="3">
    <source>
        <dbReference type="PROSITE" id="PS51165"/>
    </source>
</evidence>
<evidence type="ECO:0000256" key="1">
    <source>
        <dbReference type="PROSITE-ProRule" id="PRU00529"/>
    </source>
</evidence>
<dbReference type="PROSITE" id="PS51165">
    <property type="entry name" value="THUMP"/>
    <property type="match status" value="1"/>
</dbReference>
<dbReference type="Pfam" id="PF02926">
    <property type="entry name" value="THUMP"/>
    <property type="match status" value="1"/>
</dbReference>
<dbReference type="Proteomes" id="UP000837801">
    <property type="component" value="Unassembled WGS sequence"/>
</dbReference>
<reference evidence="4" key="1">
    <citation type="submission" date="2022-03" db="EMBL/GenBank/DDBJ databases">
        <authorList>
            <person name="Legras J.-L."/>
            <person name="Devillers H."/>
            <person name="Grondin C."/>
        </authorList>
    </citation>
    <scope>NUCLEOTIDE SEQUENCE</scope>
    <source>
        <strain evidence="4">CLIB 1423</strain>
    </source>
</reference>
<dbReference type="OrthoDB" id="367221at2759"/>
<evidence type="ECO:0000313" key="4">
    <source>
        <dbReference type="EMBL" id="CAH2353814.1"/>
    </source>
</evidence>
<feature type="region of interest" description="Disordered" evidence="2">
    <location>
        <begin position="260"/>
        <end position="314"/>
    </location>
</feature>
<dbReference type="CDD" id="cd11717">
    <property type="entry name" value="THUMP_THUMPD1_like"/>
    <property type="match status" value="1"/>
</dbReference>
<evidence type="ECO:0000313" key="5">
    <source>
        <dbReference type="Proteomes" id="UP000837801"/>
    </source>
</evidence>
<evidence type="ECO:0000256" key="2">
    <source>
        <dbReference type="SAM" id="MobiDB-lite"/>
    </source>
</evidence>
<feature type="compositionally biased region" description="Basic and acidic residues" evidence="2">
    <location>
        <begin position="287"/>
        <end position="314"/>
    </location>
</feature>
<sequence>MGKRKGGSSGGGKSKKFKVGGFIDPYTSGVYATCTRGREQQCRKELMNLFSEKIEQYFDLENLENSEEDVEGESEELSIEDQIKKELGEMKESTVTKKELLTPIDLGCECLVFIKTRYPVKPETLIQKLVEESASSAQKTTRFTQRLTPISFSCSATNEELIKLAKRVLKPHFHKEEGQEPYKFAIQVSKRNFNAIPKLDIIKRIAECVGREHGHSVDLKKYDKLIMVECYKSNIGMSVVDKYEEYDKFNLQQIFDKTLGNDKDDNSSRVKNSRVNVATEEEEGEKEEFHTDKEIEGGEKTAEGDEQKSFEKEA</sequence>
<feature type="domain" description="THUMP" evidence="3">
    <location>
        <begin position="132"/>
        <end position="241"/>
    </location>
</feature>
<dbReference type="AlphaFoldDB" id="A0A9P0VZC5"/>
<dbReference type="EMBL" id="CAKXYY010000012">
    <property type="protein sequence ID" value="CAH2353814.1"/>
    <property type="molecule type" value="Genomic_DNA"/>
</dbReference>
<proteinExistence type="predicted"/>